<evidence type="ECO:0000313" key="4">
    <source>
        <dbReference type="Proteomes" id="UP000290439"/>
    </source>
</evidence>
<keyword evidence="2" id="KW-0472">Membrane</keyword>
<feature type="compositionally biased region" description="Basic residues" evidence="1">
    <location>
        <begin position="1"/>
        <end position="22"/>
    </location>
</feature>
<evidence type="ECO:0000313" key="3">
    <source>
        <dbReference type="EMBL" id="VFA97358.1"/>
    </source>
</evidence>
<dbReference type="InterPro" id="IPR046291">
    <property type="entry name" value="DUF6328"/>
</dbReference>
<evidence type="ECO:0008006" key="5">
    <source>
        <dbReference type="Google" id="ProtNLM"/>
    </source>
</evidence>
<sequence length="200" mass="21673">MPVRRTHSTGNARPRRAGHRRGSTPAGADHDTWNWHARAETPTQRLDRNWAHLLQELRVLQTGVQLLTGFLMILPFQPSFDSLDSGMRAVYLVTAGAAVGGTIFLVAPVSWHRLLFRRHRLQTIVTAAHRCTLAGLGLLGVAMCGVTTLIVDVVVGPVAAIVTGAATAVVFVAVWLVAPMRRRLGEMGAARGTVAQRHGR</sequence>
<proteinExistence type="predicted"/>
<feature type="transmembrane region" description="Helical" evidence="2">
    <location>
        <begin position="157"/>
        <end position="178"/>
    </location>
</feature>
<organism evidence="3 4">
    <name type="scientific">Nocardia cyriacigeorgica</name>
    <dbReference type="NCBI Taxonomy" id="135487"/>
    <lineage>
        <taxon>Bacteria</taxon>
        <taxon>Bacillati</taxon>
        <taxon>Actinomycetota</taxon>
        <taxon>Actinomycetes</taxon>
        <taxon>Mycobacteriales</taxon>
        <taxon>Nocardiaceae</taxon>
        <taxon>Nocardia</taxon>
    </lineage>
</organism>
<accession>A0A4U8W6Y7</accession>
<dbReference type="EMBL" id="LR215973">
    <property type="protein sequence ID" value="VFA97358.1"/>
    <property type="molecule type" value="Genomic_DNA"/>
</dbReference>
<name>A0A4U8W6Y7_9NOCA</name>
<reference evidence="3 4" key="1">
    <citation type="submission" date="2019-02" db="EMBL/GenBank/DDBJ databases">
        <authorList>
            <consortium name="Pathogen Informatics"/>
        </authorList>
    </citation>
    <scope>NUCLEOTIDE SEQUENCE [LARGE SCALE GENOMIC DNA]</scope>
    <source>
        <strain evidence="3 4">3012STDY6756504</strain>
    </source>
</reference>
<protein>
    <recommendedName>
        <fullName evidence="5">Sodium:proton antiporter</fullName>
    </recommendedName>
</protein>
<feature type="transmembrane region" description="Helical" evidence="2">
    <location>
        <begin position="57"/>
        <end position="77"/>
    </location>
</feature>
<dbReference type="Pfam" id="PF19853">
    <property type="entry name" value="DUF6328"/>
    <property type="match status" value="1"/>
</dbReference>
<gene>
    <name evidence="3" type="ORF">NCTC10797_01121</name>
</gene>
<dbReference type="RefSeq" id="WP_228822743.1">
    <property type="nucleotide sequence ID" value="NZ_JADLPK010000009.1"/>
</dbReference>
<keyword evidence="2" id="KW-0812">Transmembrane</keyword>
<evidence type="ECO:0000256" key="2">
    <source>
        <dbReference type="SAM" id="Phobius"/>
    </source>
</evidence>
<dbReference type="AlphaFoldDB" id="A0A4U8W6Y7"/>
<dbReference type="Proteomes" id="UP000290439">
    <property type="component" value="Chromosome"/>
</dbReference>
<evidence type="ECO:0000256" key="1">
    <source>
        <dbReference type="SAM" id="MobiDB-lite"/>
    </source>
</evidence>
<feature type="transmembrane region" description="Helical" evidence="2">
    <location>
        <begin position="131"/>
        <end position="151"/>
    </location>
</feature>
<keyword evidence="2" id="KW-1133">Transmembrane helix</keyword>
<feature type="region of interest" description="Disordered" evidence="1">
    <location>
        <begin position="1"/>
        <end position="34"/>
    </location>
</feature>
<feature type="transmembrane region" description="Helical" evidence="2">
    <location>
        <begin position="89"/>
        <end position="111"/>
    </location>
</feature>